<evidence type="ECO:0000259" key="2">
    <source>
        <dbReference type="Pfam" id="PF09758"/>
    </source>
</evidence>
<reference evidence="3" key="1">
    <citation type="submission" date="2023-07" db="EMBL/GenBank/DDBJ databases">
        <authorList>
            <consortium name="AG Swart"/>
            <person name="Singh M."/>
            <person name="Singh A."/>
            <person name="Seah K."/>
            <person name="Emmerich C."/>
        </authorList>
    </citation>
    <scope>NUCLEOTIDE SEQUENCE</scope>
    <source>
        <strain evidence="3">DP1</strain>
    </source>
</reference>
<dbReference type="GO" id="GO:0005794">
    <property type="term" value="C:Golgi apparatus"/>
    <property type="evidence" value="ECO:0007669"/>
    <property type="project" value="TreeGrafter"/>
</dbReference>
<dbReference type="PANTHER" id="PTHR21481:SF0">
    <property type="entry name" value="PROTEIN CLEC16A"/>
    <property type="match status" value="1"/>
</dbReference>
<dbReference type="EMBL" id="CAMPGE010026113">
    <property type="protein sequence ID" value="CAI2383809.1"/>
    <property type="molecule type" value="Genomic_DNA"/>
</dbReference>
<gene>
    <name evidence="3" type="ORF">ECRASSUSDP1_LOCUS25321</name>
</gene>
<evidence type="ECO:0000256" key="1">
    <source>
        <dbReference type="ARBA" id="ARBA00023006"/>
    </source>
</evidence>
<dbReference type="Pfam" id="PF09758">
    <property type="entry name" value="FPL"/>
    <property type="match status" value="1"/>
</dbReference>
<dbReference type="AlphaFoldDB" id="A0AAD2D774"/>
<dbReference type="InterPro" id="IPR039272">
    <property type="entry name" value="CLEC16A/TT9"/>
</dbReference>
<evidence type="ECO:0000313" key="4">
    <source>
        <dbReference type="Proteomes" id="UP001295684"/>
    </source>
</evidence>
<dbReference type="InterPro" id="IPR019155">
    <property type="entry name" value="CLEC16A/TT9_N"/>
</dbReference>
<dbReference type="GO" id="GO:0016197">
    <property type="term" value="P:endosomal transport"/>
    <property type="evidence" value="ECO:0007669"/>
    <property type="project" value="TreeGrafter"/>
</dbReference>
<name>A0AAD2D774_EUPCR</name>
<dbReference type="GO" id="GO:0007034">
    <property type="term" value="P:vacuolar transport"/>
    <property type="evidence" value="ECO:0007669"/>
    <property type="project" value="TreeGrafter"/>
</dbReference>
<sequence>MENPAFSPKNLRNLIDEIEEIVHQDLTSCQVEAAIENVRHLSEFLIYSKKKQLTYFEFFIEKKVLDTFSNILIKCNNDINIQLIQTMSILIQNIENEQDYYYLFSHSFLNKLISFNFDLSENSELVTYYISFVKMLSNNLNDVSVQFFFNKCNDFPLYRAAISLYNHSDPLVRTGARTITLNIYRNCQENMLDCLLSLPYGSYFPNLATQLMNYWKQIDCNLVEAVDFNSLKDELEDINDLLMYFQDIFEEKIPQITKALANSLLYYAYFPGLVGSIGDYKKEPEIKLYPAIIFFLNQTYNYIKEPLFINSLSLAIFLPNISEQFVKIISRNAKPPLSYRDTYVRKVGSMNLYHYAEENLSVVSLIERIINSKDGFLDEIINEYNKIRKEKRRSDEPILEDPISLKKIAIGLVVEALPDTQRTRIIKYHTQLSIALGRPTGFLEKDHCFGYISITDITSEIINSMYRNRYRDYVIKNKHIGNESCKDLIKALLSKDESLVLLLNSLFYTYIASDTVHPCILYHSRLYPIGKNSVKKAPAKAGEDHVPFLIDQHKKSKCSDQTTVEKLKKKAIKFNQNLLKVYNKPKYDKGILKNILNLCCSDPPFRQITFKFQIMVCYYLTYHQGLSTCLYQEEFDILANAYKASIRAITSFSKDFEIYQPFLDIFKHEYDNFIFNDEDEIRKIIKSPCMLVPMYDIKNQTHFPEILKTDDTKIQQLQNQIRRFLTLGYFLNKLNPHQFRLSLKEYPFNFEERDTSSWKIGQTIVINENYSLVMCNIQEDGIFNPRYIILDPEFFILAEQTIDKRGRITAKICLKYVLKDLQINEHPSNSAALQIGVTEYTYNSKCKHTSLYLYFKSKSNTTAFKDVIDSYQKQQRDFIDIQVSSFFEYCLSAAE</sequence>
<dbReference type="GO" id="GO:0006914">
    <property type="term" value="P:autophagy"/>
    <property type="evidence" value="ECO:0007669"/>
    <property type="project" value="UniProtKB-KW"/>
</dbReference>
<keyword evidence="1" id="KW-0072">Autophagy</keyword>
<dbReference type="PANTHER" id="PTHR21481">
    <property type="entry name" value="PROTEIN CLEC16A"/>
    <property type="match status" value="1"/>
</dbReference>
<evidence type="ECO:0000313" key="3">
    <source>
        <dbReference type="EMBL" id="CAI2383809.1"/>
    </source>
</evidence>
<keyword evidence="4" id="KW-1185">Reference proteome</keyword>
<protein>
    <recommendedName>
        <fullName evidence="2">FPL domain-containing protein</fullName>
    </recommendedName>
</protein>
<accession>A0AAD2D774</accession>
<dbReference type="Proteomes" id="UP001295684">
    <property type="component" value="Unassembled WGS sequence"/>
</dbReference>
<comment type="caution">
    <text evidence="3">The sequence shown here is derived from an EMBL/GenBank/DDBJ whole genome shotgun (WGS) entry which is preliminary data.</text>
</comment>
<dbReference type="GO" id="GO:0005770">
    <property type="term" value="C:late endosome"/>
    <property type="evidence" value="ECO:0007669"/>
    <property type="project" value="TreeGrafter"/>
</dbReference>
<organism evidence="3 4">
    <name type="scientific">Euplotes crassus</name>
    <dbReference type="NCBI Taxonomy" id="5936"/>
    <lineage>
        <taxon>Eukaryota</taxon>
        <taxon>Sar</taxon>
        <taxon>Alveolata</taxon>
        <taxon>Ciliophora</taxon>
        <taxon>Intramacronucleata</taxon>
        <taxon>Spirotrichea</taxon>
        <taxon>Hypotrichia</taxon>
        <taxon>Euplotida</taxon>
        <taxon>Euplotidae</taxon>
        <taxon>Moneuplotes</taxon>
    </lineage>
</organism>
<proteinExistence type="predicted"/>
<dbReference type="GO" id="GO:1901096">
    <property type="term" value="P:regulation of autophagosome maturation"/>
    <property type="evidence" value="ECO:0007669"/>
    <property type="project" value="TreeGrafter"/>
</dbReference>
<feature type="domain" description="FPL" evidence="2">
    <location>
        <begin position="39"/>
        <end position="184"/>
    </location>
</feature>